<dbReference type="EMBL" id="JAOTJD010000006">
    <property type="protein sequence ID" value="MFD3263276.1"/>
    <property type="molecule type" value="Genomic_DNA"/>
</dbReference>
<evidence type="ECO:0000256" key="2">
    <source>
        <dbReference type="SAM" id="SignalP"/>
    </source>
</evidence>
<feature type="signal peptide" evidence="2">
    <location>
        <begin position="1"/>
        <end position="29"/>
    </location>
</feature>
<sequence>MKFTTPLLLSGAILTLGLGGAAVAQPAPAAQEAGHRHERGDRPHRDPAEMAARRAQHLRDTLQLTPNQEPALNAFVSSMAPPADRRDKMRAARGERAAMTTPERLDRMKAHMADRQAQFARRAEATMRFYSQLSPAQKKAFDAMPPKGGRGGKGGGHRGGGHG</sequence>
<feature type="region of interest" description="Disordered" evidence="1">
    <location>
        <begin position="136"/>
        <end position="163"/>
    </location>
</feature>
<evidence type="ECO:0000256" key="1">
    <source>
        <dbReference type="SAM" id="MobiDB-lite"/>
    </source>
</evidence>
<feature type="region of interest" description="Disordered" evidence="1">
    <location>
        <begin position="75"/>
        <end position="103"/>
    </location>
</feature>
<dbReference type="Proteomes" id="UP001598130">
    <property type="component" value="Unassembled WGS sequence"/>
</dbReference>
<dbReference type="Pfam" id="PF07813">
    <property type="entry name" value="LTXXQ"/>
    <property type="match status" value="1"/>
</dbReference>
<evidence type="ECO:0000313" key="4">
    <source>
        <dbReference type="Proteomes" id="UP001598130"/>
    </source>
</evidence>
<dbReference type="RefSeq" id="WP_377368067.1">
    <property type="nucleotide sequence ID" value="NZ_JAOTJD010000006.1"/>
</dbReference>
<evidence type="ECO:0000313" key="3">
    <source>
        <dbReference type="EMBL" id="MFD3263276.1"/>
    </source>
</evidence>
<reference evidence="3 4" key="1">
    <citation type="submission" date="2022-09" db="EMBL/GenBank/DDBJ databases">
        <title>New species of Phenylobacterium.</title>
        <authorList>
            <person name="Mieszkin S."/>
        </authorList>
    </citation>
    <scope>NUCLEOTIDE SEQUENCE [LARGE SCALE GENOMIC DNA]</scope>
    <source>
        <strain evidence="3 4">HK31-G</strain>
    </source>
</reference>
<keyword evidence="2" id="KW-0732">Signal</keyword>
<keyword evidence="4" id="KW-1185">Reference proteome</keyword>
<accession>A0ABW6CMD4</accession>
<proteinExistence type="predicted"/>
<comment type="caution">
    <text evidence="3">The sequence shown here is derived from an EMBL/GenBank/DDBJ whole genome shotgun (WGS) entry which is preliminary data.</text>
</comment>
<name>A0ABW6CMD4_9CAUL</name>
<organism evidence="3 4">
    <name type="scientific">Phenylobacterium ferrooxidans</name>
    <dbReference type="NCBI Taxonomy" id="2982689"/>
    <lineage>
        <taxon>Bacteria</taxon>
        <taxon>Pseudomonadati</taxon>
        <taxon>Pseudomonadota</taxon>
        <taxon>Alphaproteobacteria</taxon>
        <taxon>Caulobacterales</taxon>
        <taxon>Caulobacteraceae</taxon>
        <taxon>Phenylobacterium</taxon>
    </lineage>
</organism>
<feature type="compositionally biased region" description="Basic and acidic residues" evidence="1">
    <location>
        <begin position="33"/>
        <end position="48"/>
    </location>
</feature>
<feature type="region of interest" description="Disordered" evidence="1">
    <location>
        <begin position="27"/>
        <end position="48"/>
    </location>
</feature>
<feature type="compositionally biased region" description="Basic and acidic residues" evidence="1">
    <location>
        <begin position="83"/>
        <end position="96"/>
    </location>
</feature>
<feature type="chain" id="PRO_5045852049" evidence="2">
    <location>
        <begin position="30"/>
        <end position="163"/>
    </location>
</feature>
<dbReference type="InterPro" id="IPR012899">
    <property type="entry name" value="LTXXQ"/>
</dbReference>
<protein>
    <submittedName>
        <fullName evidence="3">Spy/CpxP family protein refolding chaperone</fullName>
    </submittedName>
</protein>
<gene>
    <name evidence="3" type="ORF">OCL97_04755</name>
</gene>